<feature type="region of interest" description="Disordered" evidence="1">
    <location>
        <begin position="286"/>
        <end position="305"/>
    </location>
</feature>
<gene>
    <name evidence="3" type="ORF">N288_19125</name>
</gene>
<evidence type="ECO:0000256" key="1">
    <source>
        <dbReference type="SAM" id="MobiDB-lite"/>
    </source>
</evidence>
<dbReference type="KEGG" id="bif:N288_19125"/>
<keyword evidence="2" id="KW-0812">Transmembrane</keyword>
<dbReference type="OrthoDB" id="2697527at2"/>
<dbReference type="Proteomes" id="UP000017805">
    <property type="component" value="Chromosome"/>
</dbReference>
<dbReference type="EMBL" id="CP006643">
    <property type="protein sequence ID" value="AGX05703.1"/>
    <property type="molecule type" value="Genomic_DNA"/>
</dbReference>
<evidence type="ECO:0000313" key="4">
    <source>
        <dbReference type="Proteomes" id="UP000017805"/>
    </source>
</evidence>
<dbReference type="AlphaFoldDB" id="U5LE87"/>
<sequence length="461" mass="51803">MSNYIFALCSLVLLVPILYFLPLGISRKGKIISVAASLCAAGLALAAQDAFLLWQNAILILLFIMVCAYIFGTRMTGLFFAAESAGIEERTNSMQHSQFKDKETDFSGDEAYSSDTVNIYTESLPSSGVPDEYNAELTGNSQEKADASLEMVDDLENFLIRESAEDDEVGILSDIETISYLEESDDIEPVQQDGETLFTENEEEAGSEGDLPGNIPKLAGSEELDLQDLDEIQRSDEYYYLADIEKMLDLPDQESEPDQIEEQVLKPEQEQEQESSEVAWGELEFLDDSENRDSQTNGDKGNATQENIDSIYDISIQASIELDRSALSDDTENGYGYYFDDATKNTLTNTGELDIQASAEGQNSSNRMLRHQVLQTAVDQLKAMKMTMSANDYEAMLKKCMISNLQPAEYYTFATILIQHYLSFKETAKLKRLLGELEGKYSKHPIIRQEIQFLQNKYFYN</sequence>
<feature type="region of interest" description="Disordered" evidence="1">
    <location>
        <begin position="199"/>
        <end position="218"/>
    </location>
</feature>
<keyword evidence="4" id="KW-1185">Reference proteome</keyword>
<organism evidence="3 4">
    <name type="scientific">Bacillus infantis NRRL B-14911</name>
    <dbReference type="NCBI Taxonomy" id="1367477"/>
    <lineage>
        <taxon>Bacteria</taxon>
        <taxon>Bacillati</taxon>
        <taxon>Bacillota</taxon>
        <taxon>Bacilli</taxon>
        <taxon>Bacillales</taxon>
        <taxon>Bacillaceae</taxon>
        <taxon>Bacillus</taxon>
    </lineage>
</organism>
<dbReference type="STRING" id="1367477.N288_19125"/>
<feature type="compositionally biased region" description="Polar residues" evidence="1">
    <location>
        <begin position="294"/>
        <end position="305"/>
    </location>
</feature>
<evidence type="ECO:0000256" key="2">
    <source>
        <dbReference type="SAM" id="Phobius"/>
    </source>
</evidence>
<keyword evidence="2" id="KW-1133">Transmembrane helix</keyword>
<dbReference type="RefSeq" id="WP_009796077.1">
    <property type="nucleotide sequence ID" value="NC_022524.1"/>
</dbReference>
<proteinExistence type="predicted"/>
<dbReference type="PATRIC" id="fig|1367477.3.peg.3814"/>
<keyword evidence="2" id="KW-0472">Membrane</keyword>
<protein>
    <submittedName>
        <fullName evidence="3">Uncharacterized protein</fullName>
    </submittedName>
</protein>
<evidence type="ECO:0000313" key="3">
    <source>
        <dbReference type="EMBL" id="AGX05703.1"/>
    </source>
</evidence>
<name>U5LE87_9BACI</name>
<reference evidence="3 4" key="1">
    <citation type="submission" date="2013-07" db="EMBL/GenBank/DDBJ databases">
        <title>Complete genome sequence of Bacillus infantis NRRL B-14911 that has potential to induce cardiac disease by antigenic mimicry.</title>
        <authorList>
            <person name="Massilamany C."/>
            <person name="Smith T.P.L."/>
            <person name="Loy J.D."/>
            <person name="Barletta R."/>
            <person name="Reddy J."/>
        </authorList>
    </citation>
    <scope>NUCLEOTIDE SEQUENCE [LARGE SCALE GENOMIC DNA]</scope>
    <source>
        <strain evidence="3 4">NRRL B-14911</strain>
    </source>
</reference>
<accession>U5LE87</accession>
<feature type="region of interest" description="Disordered" evidence="1">
    <location>
        <begin position="253"/>
        <end position="278"/>
    </location>
</feature>
<dbReference type="HOGENOM" id="CLU_592717_0_0_9"/>
<feature type="transmembrane region" description="Helical" evidence="2">
    <location>
        <begin position="53"/>
        <end position="71"/>
    </location>
</feature>
<feature type="transmembrane region" description="Helical" evidence="2">
    <location>
        <begin position="5"/>
        <end position="24"/>
    </location>
</feature>